<sequence length="249" mass="27606">MGEYVQIILRTSAAFAALLVIARILGKQLLSNMTFHDFATGITLGAIAANLAFNPKIGSSDLLLSLAVFTAISYAITVVAIRSRKARKWITGSPTVLIENGKMMEGNMKKVHYSLDSLIQSLREKDVFDLEEVDYAVLENNGKLSVMKKPAYRPVTRNDLHLAAPPASRFPIELIMDGRLIERNLADYGVSRTWLLSRLEKRGKRVEDVFYAVKSTDGKLRLDFYEDRLEEPVDQEQNGAGQGGITNGG</sequence>
<evidence type="ECO:0000256" key="3">
    <source>
        <dbReference type="ARBA" id="ARBA00022475"/>
    </source>
</evidence>
<dbReference type="Gene3D" id="3.30.240.20">
    <property type="entry name" value="bsu07140 like domains"/>
    <property type="match status" value="2"/>
</dbReference>
<keyword evidence="4 7" id="KW-0812">Transmembrane</keyword>
<comment type="caution">
    <text evidence="10">The sequence shown here is derived from an EMBL/GenBank/DDBJ whole genome shotgun (WGS) entry which is preliminary data.</text>
</comment>
<feature type="transmembrane region" description="Helical" evidence="7">
    <location>
        <begin position="6"/>
        <end position="26"/>
    </location>
</feature>
<evidence type="ECO:0000256" key="7">
    <source>
        <dbReference type="SAM" id="Phobius"/>
    </source>
</evidence>
<evidence type="ECO:0000259" key="9">
    <source>
        <dbReference type="Pfam" id="PF20730"/>
    </source>
</evidence>
<name>A0A2V5KF40_9BACL</name>
<dbReference type="PANTHER" id="PTHR34582:SF7">
    <property type="entry name" value="UPF0702 TRANSMEMBRANE PROTEIN YDFS"/>
    <property type="match status" value="1"/>
</dbReference>
<evidence type="ECO:0000313" key="10">
    <source>
        <dbReference type="EMBL" id="PYI56954.1"/>
    </source>
</evidence>
<comment type="similarity">
    <text evidence="2">Belongs to the UPF0702 family.</text>
</comment>
<dbReference type="EMBL" id="QJVJ01000001">
    <property type="protein sequence ID" value="PYI56954.1"/>
    <property type="molecule type" value="Genomic_DNA"/>
</dbReference>
<evidence type="ECO:0000256" key="5">
    <source>
        <dbReference type="ARBA" id="ARBA00022989"/>
    </source>
</evidence>
<dbReference type="RefSeq" id="WP_110837994.1">
    <property type="nucleotide sequence ID" value="NZ_QJVJ01000001.1"/>
</dbReference>
<dbReference type="OrthoDB" id="9778331at2"/>
<dbReference type="Proteomes" id="UP000247476">
    <property type="component" value="Unassembled WGS sequence"/>
</dbReference>
<protein>
    <recommendedName>
        <fullName evidence="12">DUF421 domain-containing protein</fullName>
    </recommendedName>
</protein>
<feature type="domain" description="YetF-like N-terminal transmembrane" evidence="9">
    <location>
        <begin position="4"/>
        <end position="78"/>
    </location>
</feature>
<dbReference type="PANTHER" id="PTHR34582">
    <property type="entry name" value="UPF0702 TRANSMEMBRANE PROTEIN YCAP"/>
    <property type="match status" value="1"/>
</dbReference>
<evidence type="ECO:0000256" key="1">
    <source>
        <dbReference type="ARBA" id="ARBA00004651"/>
    </source>
</evidence>
<feature type="transmembrane region" description="Helical" evidence="7">
    <location>
        <begin position="63"/>
        <end position="81"/>
    </location>
</feature>
<keyword evidence="6 7" id="KW-0472">Membrane</keyword>
<reference evidence="10 11" key="1">
    <citation type="submission" date="2018-05" db="EMBL/GenBank/DDBJ databases">
        <title>Paenibacillus flagellatus sp. nov., isolated from selenium mineral soil.</title>
        <authorList>
            <person name="Dai X."/>
        </authorList>
    </citation>
    <scope>NUCLEOTIDE SEQUENCE [LARGE SCALE GENOMIC DNA]</scope>
    <source>
        <strain evidence="10 11">DXL2</strain>
    </source>
</reference>
<dbReference type="Pfam" id="PF20730">
    <property type="entry name" value="YetF_N"/>
    <property type="match status" value="1"/>
</dbReference>
<dbReference type="Pfam" id="PF04239">
    <property type="entry name" value="DUF421"/>
    <property type="match status" value="1"/>
</dbReference>
<evidence type="ECO:0000313" key="11">
    <source>
        <dbReference type="Proteomes" id="UP000247476"/>
    </source>
</evidence>
<dbReference type="InterPro" id="IPR007353">
    <property type="entry name" value="DUF421"/>
</dbReference>
<keyword evidence="5 7" id="KW-1133">Transmembrane helix</keyword>
<evidence type="ECO:0000259" key="8">
    <source>
        <dbReference type="Pfam" id="PF04239"/>
    </source>
</evidence>
<comment type="subcellular location">
    <subcellularLocation>
        <location evidence="1">Cell membrane</location>
        <topology evidence="1">Multi-pass membrane protein</topology>
    </subcellularLocation>
</comment>
<keyword evidence="3" id="KW-1003">Cell membrane</keyword>
<evidence type="ECO:0008006" key="12">
    <source>
        <dbReference type="Google" id="ProtNLM"/>
    </source>
</evidence>
<keyword evidence="11" id="KW-1185">Reference proteome</keyword>
<dbReference type="InterPro" id="IPR023090">
    <property type="entry name" value="UPF0702_alpha/beta_dom_sf"/>
</dbReference>
<proteinExistence type="inferred from homology"/>
<evidence type="ECO:0000256" key="4">
    <source>
        <dbReference type="ARBA" id="ARBA00022692"/>
    </source>
</evidence>
<gene>
    <name evidence="10" type="ORF">DLM86_00440</name>
</gene>
<dbReference type="AlphaFoldDB" id="A0A2V5KF40"/>
<evidence type="ECO:0000256" key="2">
    <source>
        <dbReference type="ARBA" id="ARBA00006448"/>
    </source>
</evidence>
<evidence type="ECO:0000256" key="6">
    <source>
        <dbReference type="ARBA" id="ARBA00023136"/>
    </source>
</evidence>
<organism evidence="10 11">
    <name type="scientific">Paenibacillus flagellatus</name>
    <dbReference type="NCBI Taxonomy" id="2211139"/>
    <lineage>
        <taxon>Bacteria</taxon>
        <taxon>Bacillati</taxon>
        <taxon>Bacillota</taxon>
        <taxon>Bacilli</taxon>
        <taxon>Bacillales</taxon>
        <taxon>Paenibacillaceae</taxon>
        <taxon>Paenibacillus</taxon>
    </lineage>
</organism>
<accession>A0A2V5KF40</accession>
<dbReference type="GO" id="GO:0005886">
    <property type="term" value="C:plasma membrane"/>
    <property type="evidence" value="ECO:0007669"/>
    <property type="project" value="UniProtKB-SubCell"/>
</dbReference>
<feature type="domain" description="YetF C-terminal" evidence="8">
    <location>
        <begin position="82"/>
        <end position="212"/>
    </location>
</feature>
<dbReference type="InterPro" id="IPR048454">
    <property type="entry name" value="YetF_N"/>
</dbReference>